<evidence type="ECO:0000313" key="6">
    <source>
        <dbReference type="EMBL" id="BAQ57739.1"/>
    </source>
</evidence>
<dbReference type="Pfam" id="PF00392">
    <property type="entry name" value="GntR"/>
    <property type="match status" value="1"/>
</dbReference>
<dbReference type="Gene3D" id="1.10.10.10">
    <property type="entry name" value="Winged helix-like DNA-binding domain superfamily/Winged helix DNA-binding domain"/>
    <property type="match status" value="1"/>
</dbReference>
<dbReference type="STRING" id="1600.LBAT_1350"/>
<dbReference type="PROSITE" id="PS50949">
    <property type="entry name" value="HTH_GNTR"/>
    <property type="match status" value="1"/>
</dbReference>
<feature type="domain" description="HTH gntR-type" evidence="5">
    <location>
        <begin position="1"/>
        <end position="69"/>
    </location>
</feature>
<dbReference type="InterPro" id="IPR036388">
    <property type="entry name" value="WH-like_DNA-bd_sf"/>
</dbReference>
<sequence length="240" mass="27822">MLKYVEIENEIRKRIKNGYYAIGEHLPDQNQMAKEFKTTRVTVQKALKNLINEDLIYSQRGSGTYVKANAKYASKFDFGVDQYVGTTQFLGKNHKIASKIIKFKIRYPNADEKERLNLNKNDLVYDIKRLRIVDDEPYAFEYTKMPVNIIPGIDESVLKKSIYGYINQTLNKKIGAAYRIISANKSNQDDQKYLECKKDDPVLLVNQVVFLKDGIPFEYSETHHPYNKGKITVYVSGNNR</sequence>
<dbReference type="InterPro" id="IPR000524">
    <property type="entry name" value="Tscrpt_reg_HTH_GntR"/>
</dbReference>
<keyword evidence="2" id="KW-0805">Transcription regulation</keyword>
<protein>
    <submittedName>
        <fullName evidence="6">Transcriptional regulator</fullName>
    </submittedName>
</protein>
<organism evidence="6 7">
    <name type="scientific">Lactobacillus acetotolerans</name>
    <dbReference type="NCBI Taxonomy" id="1600"/>
    <lineage>
        <taxon>Bacteria</taxon>
        <taxon>Bacillati</taxon>
        <taxon>Bacillota</taxon>
        <taxon>Bacilli</taxon>
        <taxon>Lactobacillales</taxon>
        <taxon>Lactobacillaceae</taxon>
        <taxon>Lactobacillus</taxon>
    </lineage>
</organism>
<evidence type="ECO:0000256" key="3">
    <source>
        <dbReference type="ARBA" id="ARBA00023125"/>
    </source>
</evidence>
<dbReference type="PRINTS" id="PR00035">
    <property type="entry name" value="HTHGNTR"/>
</dbReference>
<proteinExistence type="predicted"/>
<evidence type="ECO:0000259" key="5">
    <source>
        <dbReference type="PROSITE" id="PS50949"/>
    </source>
</evidence>
<gene>
    <name evidence="6" type="ORF">LBAT_1350</name>
</gene>
<keyword evidence="4" id="KW-0804">Transcription</keyword>
<dbReference type="Proteomes" id="UP000035709">
    <property type="component" value="Chromosome"/>
</dbReference>
<dbReference type="InterPro" id="IPR036390">
    <property type="entry name" value="WH_DNA-bd_sf"/>
</dbReference>
<evidence type="ECO:0000256" key="1">
    <source>
        <dbReference type="ARBA" id="ARBA00022491"/>
    </source>
</evidence>
<dbReference type="FunFam" id="3.40.1410.10:FF:000008">
    <property type="entry name" value="Transcriptional regulator, GntR family"/>
    <property type="match status" value="1"/>
</dbReference>
<dbReference type="KEGG" id="lae:LBAT_1350"/>
<keyword evidence="3" id="KW-0238">DNA-binding</keyword>
<accession>A0A0D6A4V1</accession>
<keyword evidence="1" id="KW-0678">Repressor</keyword>
<dbReference type="AlphaFoldDB" id="A0A0D6A4V1"/>
<dbReference type="PATRIC" id="fig|1600.4.peg.1378"/>
<dbReference type="RefSeq" id="WP_060459715.1">
    <property type="nucleotide sequence ID" value="NZ_AP014808.1"/>
</dbReference>
<dbReference type="CDD" id="cd07377">
    <property type="entry name" value="WHTH_GntR"/>
    <property type="match status" value="1"/>
</dbReference>
<dbReference type="GO" id="GO:0003677">
    <property type="term" value="F:DNA binding"/>
    <property type="evidence" value="ECO:0007669"/>
    <property type="project" value="UniProtKB-KW"/>
</dbReference>
<dbReference type="Pfam" id="PF07702">
    <property type="entry name" value="UTRA"/>
    <property type="match status" value="1"/>
</dbReference>
<evidence type="ECO:0000256" key="4">
    <source>
        <dbReference type="ARBA" id="ARBA00023163"/>
    </source>
</evidence>
<name>A0A0D6A4V1_9LACO</name>
<dbReference type="PANTHER" id="PTHR44846">
    <property type="entry name" value="MANNOSYL-D-GLYCERATE TRANSPORT/METABOLISM SYSTEM REPRESSOR MNGR-RELATED"/>
    <property type="match status" value="1"/>
</dbReference>
<dbReference type="GO" id="GO:0003700">
    <property type="term" value="F:DNA-binding transcription factor activity"/>
    <property type="evidence" value="ECO:0007669"/>
    <property type="project" value="InterPro"/>
</dbReference>
<keyword evidence="7" id="KW-1185">Reference proteome</keyword>
<evidence type="ECO:0000256" key="2">
    <source>
        <dbReference type="ARBA" id="ARBA00023015"/>
    </source>
</evidence>
<dbReference type="EMBL" id="AP014808">
    <property type="protein sequence ID" value="BAQ57739.1"/>
    <property type="molecule type" value="Genomic_DNA"/>
</dbReference>
<reference evidence="6 7" key="1">
    <citation type="submission" date="2015-03" db="EMBL/GenBank/DDBJ databases">
        <title>Complete genome sequence of Lactobacillus acetotolerans NBRC 13120.</title>
        <authorList>
            <person name="Toh H."/>
            <person name="Morita H."/>
            <person name="Fujita N."/>
        </authorList>
    </citation>
    <scope>NUCLEOTIDE SEQUENCE [LARGE SCALE GENOMIC DNA]</scope>
    <source>
        <strain evidence="6 7">NBRC 13120</strain>
    </source>
</reference>
<dbReference type="PANTHER" id="PTHR44846:SF5">
    <property type="entry name" value="HTH-TYPE TRANSCRIPTIONAL REGULATOR GMUR"/>
    <property type="match status" value="1"/>
</dbReference>
<dbReference type="SUPFAM" id="SSF64288">
    <property type="entry name" value="Chorismate lyase-like"/>
    <property type="match status" value="1"/>
</dbReference>
<evidence type="ECO:0000313" key="7">
    <source>
        <dbReference type="Proteomes" id="UP000035709"/>
    </source>
</evidence>
<dbReference type="OrthoDB" id="9815017at2"/>
<dbReference type="SUPFAM" id="SSF46785">
    <property type="entry name" value="Winged helix' DNA-binding domain"/>
    <property type="match status" value="1"/>
</dbReference>
<dbReference type="Gene3D" id="3.40.1410.10">
    <property type="entry name" value="Chorismate lyase-like"/>
    <property type="match status" value="1"/>
</dbReference>
<dbReference type="SMART" id="SM00866">
    <property type="entry name" value="UTRA"/>
    <property type="match status" value="1"/>
</dbReference>
<dbReference type="InterPro" id="IPR050679">
    <property type="entry name" value="Bact_HTH_transcr_reg"/>
</dbReference>
<dbReference type="GO" id="GO:0045892">
    <property type="term" value="P:negative regulation of DNA-templated transcription"/>
    <property type="evidence" value="ECO:0007669"/>
    <property type="project" value="TreeGrafter"/>
</dbReference>
<dbReference type="InterPro" id="IPR011663">
    <property type="entry name" value="UTRA"/>
</dbReference>
<dbReference type="SMART" id="SM00345">
    <property type="entry name" value="HTH_GNTR"/>
    <property type="match status" value="1"/>
</dbReference>
<dbReference type="InterPro" id="IPR028978">
    <property type="entry name" value="Chorismate_lyase_/UTRA_dom_sf"/>
</dbReference>